<name>A0A5B7J3K3_PORTR</name>
<evidence type="ECO:0000313" key="2">
    <source>
        <dbReference type="EMBL" id="MPC88556.1"/>
    </source>
</evidence>
<dbReference type="AlphaFoldDB" id="A0A5B7J3K3"/>
<gene>
    <name evidence="2" type="ORF">E2C01_083466</name>
</gene>
<keyword evidence="3" id="KW-1185">Reference proteome</keyword>
<proteinExistence type="predicted"/>
<evidence type="ECO:0000256" key="1">
    <source>
        <dbReference type="SAM" id="MobiDB-lite"/>
    </source>
</evidence>
<dbReference type="EMBL" id="VSRR010078159">
    <property type="protein sequence ID" value="MPC88556.1"/>
    <property type="molecule type" value="Genomic_DNA"/>
</dbReference>
<comment type="caution">
    <text evidence="2">The sequence shown here is derived from an EMBL/GenBank/DDBJ whole genome shotgun (WGS) entry which is preliminary data.</text>
</comment>
<organism evidence="2 3">
    <name type="scientific">Portunus trituberculatus</name>
    <name type="common">Swimming crab</name>
    <name type="synonym">Neptunus trituberculatus</name>
    <dbReference type="NCBI Taxonomy" id="210409"/>
    <lineage>
        <taxon>Eukaryota</taxon>
        <taxon>Metazoa</taxon>
        <taxon>Ecdysozoa</taxon>
        <taxon>Arthropoda</taxon>
        <taxon>Crustacea</taxon>
        <taxon>Multicrustacea</taxon>
        <taxon>Malacostraca</taxon>
        <taxon>Eumalacostraca</taxon>
        <taxon>Eucarida</taxon>
        <taxon>Decapoda</taxon>
        <taxon>Pleocyemata</taxon>
        <taxon>Brachyura</taxon>
        <taxon>Eubrachyura</taxon>
        <taxon>Portunoidea</taxon>
        <taxon>Portunidae</taxon>
        <taxon>Portuninae</taxon>
        <taxon>Portunus</taxon>
    </lineage>
</organism>
<feature type="compositionally biased region" description="Low complexity" evidence="1">
    <location>
        <begin position="1"/>
        <end position="16"/>
    </location>
</feature>
<feature type="region of interest" description="Disordered" evidence="1">
    <location>
        <begin position="1"/>
        <end position="26"/>
    </location>
</feature>
<evidence type="ECO:0000313" key="3">
    <source>
        <dbReference type="Proteomes" id="UP000324222"/>
    </source>
</evidence>
<dbReference type="Proteomes" id="UP000324222">
    <property type="component" value="Unassembled WGS sequence"/>
</dbReference>
<reference evidence="2 3" key="1">
    <citation type="submission" date="2019-05" db="EMBL/GenBank/DDBJ databases">
        <title>Another draft genome of Portunus trituberculatus and its Hox gene families provides insights of decapod evolution.</title>
        <authorList>
            <person name="Jeong J.-H."/>
            <person name="Song I."/>
            <person name="Kim S."/>
            <person name="Choi T."/>
            <person name="Kim D."/>
            <person name="Ryu S."/>
            <person name="Kim W."/>
        </authorList>
    </citation>
    <scope>NUCLEOTIDE SEQUENCE [LARGE SCALE GENOMIC DNA]</scope>
    <source>
        <tissue evidence="2">Muscle</tissue>
    </source>
</reference>
<sequence>MSSSNFSSSLSSSSTSGTLKRHQTLQ</sequence>
<protein>
    <submittedName>
        <fullName evidence="2">Uncharacterized protein</fullName>
    </submittedName>
</protein>
<accession>A0A5B7J3K3</accession>